<sequence length="561" mass="66220">MKFVLSTLNAKYIHTSLALRWLYVANKDKFNVSYIEFVIKENINSVAQQLIETDCDVLGLSVSIWNVRQTQTLIQLLKEKKPELIIFVGGPEVTYEPEFFLENWEIDYVISGEGEFVSGQLFEALQQGIREVDIPGVSYIGHISRTIVQADIEKLILLDSPYQLEEDKEALINRVVYLETSRGCPYQCQYCLSSLEKGVRYFPKEYIYDNLSYLIQSDAKLIKFLDRTFNLNKTHTYNVFNFLIENYRPNLSCQFEIYADLLDDEKIAFLNNNLPKDYFRFEIGIQSTYEPTNLEVKRRQDFDLLSKNIKLLMEGGKIDLHLDLIAGLPFETYERFKKSFNDVFALGAKEVQLGFLKMLRGTNLRRNAAKYGYKYDELPPYEIEYSDSISAEEITLIHNAEEALDRYWNSGRFDRSLTFVFENFYPNRYFEFFEELYNFYSAKNFPRFGYQLEDLFAVLQEFLTTKGIDIFPLLRDDYYDNYTLRPHGFWQDKMSKKEKKQLVQKIIHDESFLTQNKLTAQQIEKYSTIDVIDEQTLLLTLFHVRENKKTPHPRIKYILNS</sequence>
<keyword evidence="9" id="KW-1185">Reference proteome</keyword>
<dbReference type="EMBL" id="CM001167">
    <property type="protein sequence ID" value="EGJ71584.1"/>
    <property type="molecule type" value="Genomic_DNA"/>
</dbReference>
<dbReference type="InterPro" id="IPR058240">
    <property type="entry name" value="rSAM_sf"/>
</dbReference>
<dbReference type="SFLD" id="SFLDG01082">
    <property type="entry name" value="B12-binding_domain_containing"/>
    <property type="match status" value="1"/>
</dbReference>
<dbReference type="InterPro" id="IPR006638">
    <property type="entry name" value="Elp3/MiaA/NifB-like_rSAM"/>
</dbReference>
<dbReference type="STRING" id="679937.Bcop_1389"/>
<dbReference type="Gene3D" id="3.80.30.20">
    <property type="entry name" value="tm_1862 like domain"/>
    <property type="match status" value="1"/>
</dbReference>
<dbReference type="GO" id="GO:0003824">
    <property type="term" value="F:catalytic activity"/>
    <property type="evidence" value="ECO:0007669"/>
    <property type="project" value="InterPro"/>
</dbReference>
<dbReference type="Proteomes" id="UP000018439">
    <property type="component" value="Chromosome"/>
</dbReference>
<dbReference type="InterPro" id="IPR051198">
    <property type="entry name" value="BchE-like"/>
</dbReference>
<dbReference type="GO" id="GO:0051536">
    <property type="term" value="F:iron-sulfur cluster binding"/>
    <property type="evidence" value="ECO:0007669"/>
    <property type="project" value="UniProtKB-KW"/>
</dbReference>
<keyword evidence="5" id="KW-0411">Iron-sulfur</keyword>
<keyword evidence="4" id="KW-0408">Iron</keyword>
<reference evidence="8 9" key="1">
    <citation type="journal article" date="2011" name="Stand. Genomic Sci.">
        <title>Non-contiguous finished genome sequence of Bacteroides coprosuis type strain (PC139).</title>
        <authorList>
            <person name="Land M."/>
            <person name="Held B."/>
            <person name="Gronow S."/>
            <person name="Abt B."/>
            <person name="Lucas S."/>
            <person name="Del Rio T.G."/>
            <person name="Nolan M."/>
            <person name="Tice H."/>
            <person name="Cheng J.F."/>
            <person name="Pitluck S."/>
            <person name="Liolios K."/>
            <person name="Pagani I."/>
            <person name="Ivanova N."/>
            <person name="Mavromatis K."/>
            <person name="Mikhailova N."/>
            <person name="Pati A."/>
            <person name="Tapia R."/>
            <person name="Han C."/>
            <person name="Goodwin L."/>
            <person name="Chen A."/>
            <person name="Palaniappan K."/>
            <person name="Hauser L."/>
            <person name="Brambilla E.M."/>
            <person name="Rohde M."/>
            <person name="Goker M."/>
            <person name="Detter J.C."/>
            <person name="Woyke T."/>
            <person name="Bristow J."/>
            <person name="Eisen J.A."/>
            <person name="Markowitz V."/>
            <person name="Hugenholtz P."/>
            <person name="Kyrpides N.C."/>
            <person name="Klenk H.P."/>
            <person name="Lapidus A."/>
        </authorList>
    </citation>
    <scope>NUCLEOTIDE SEQUENCE [LARGE SCALE GENOMIC DNA]</scope>
    <source>
        <strain evidence="8 9">DSM 18011</strain>
    </source>
</reference>
<dbReference type="PANTHER" id="PTHR43409">
    <property type="entry name" value="ANAEROBIC MAGNESIUM-PROTOPORPHYRIN IX MONOMETHYL ESTER CYCLASE-RELATED"/>
    <property type="match status" value="1"/>
</dbReference>
<dbReference type="InterPro" id="IPR036724">
    <property type="entry name" value="Cobalamin-bd_sf"/>
</dbReference>
<dbReference type="GO" id="GO:0005829">
    <property type="term" value="C:cytosol"/>
    <property type="evidence" value="ECO:0007669"/>
    <property type="project" value="TreeGrafter"/>
</dbReference>
<protein>
    <submittedName>
        <fullName evidence="8">Cobalamin B12-binding domain protein</fullName>
    </submittedName>
</protein>
<dbReference type="GO" id="GO:0031419">
    <property type="term" value="F:cobalamin binding"/>
    <property type="evidence" value="ECO:0007669"/>
    <property type="project" value="InterPro"/>
</dbReference>
<evidence type="ECO:0000313" key="8">
    <source>
        <dbReference type="EMBL" id="EGJ71584.1"/>
    </source>
</evidence>
<evidence type="ECO:0000256" key="1">
    <source>
        <dbReference type="ARBA" id="ARBA00001966"/>
    </source>
</evidence>
<comment type="cofactor">
    <cofactor evidence="1">
        <name>[4Fe-4S] cluster</name>
        <dbReference type="ChEBI" id="CHEBI:49883"/>
    </cofactor>
</comment>
<evidence type="ECO:0000256" key="2">
    <source>
        <dbReference type="ARBA" id="ARBA00022691"/>
    </source>
</evidence>
<dbReference type="AlphaFoldDB" id="F3ZPC7"/>
<accession>F3ZPC7</accession>
<evidence type="ECO:0000259" key="6">
    <source>
        <dbReference type="PROSITE" id="PS51332"/>
    </source>
</evidence>
<dbReference type="Pfam" id="PF13311">
    <property type="entry name" value="DUF4080"/>
    <property type="match status" value="1"/>
</dbReference>
<dbReference type="SMART" id="SM00729">
    <property type="entry name" value="Elp3"/>
    <property type="match status" value="1"/>
</dbReference>
<evidence type="ECO:0000259" key="7">
    <source>
        <dbReference type="PROSITE" id="PS51918"/>
    </source>
</evidence>
<name>F3ZPC7_9BACE</name>
<dbReference type="Pfam" id="PF02310">
    <property type="entry name" value="B12-binding"/>
    <property type="match status" value="1"/>
</dbReference>
<keyword evidence="3" id="KW-0479">Metal-binding</keyword>
<evidence type="ECO:0000256" key="5">
    <source>
        <dbReference type="ARBA" id="ARBA00023014"/>
    </source>
</evidence>
<gene>
    <name evidence="8" type="ORF">Bcop_1389</name>
</gene>
<dbReference type="Pfam" id="PF04055">
    <property type="entry name" value="Radical_SAM"/>
    <property type="match status" value="1"/>
</dbReference>
<evidence type="ECO:0000256" key="4">
    <source>
        <dbReference type="ARBA" id="ARBA00023004"/>
    </source>
</evidence>
<dbReference type="SUPFAM" id="SSF52242">
    <property type="entry name" value="Cobalamin (vitamin B12)-binding domain"/>
    <property type="match status" value="1"/>
</dbReference>
<dbReference type="eggNOG" id="COG1032">
    <property type="taxonomic scope" value="Bacteria"/>
</dbReference>
<proteinExistence type="predicted"/>
<dbReference type="SFLD" id="SFLDS00029">
    <property type="entry name" value="Radical_SAM"/>
    <property type="match status" value="1"/>
</dbReference>
<feature type="domain" description="B12-binding" evidence="6">
    <location>
        <begin position="1"/>
        <end position="132"/>
    </location>
</feature>
<dbReference type="InterPro" id="IPR023404">
    <property type="entry name" value="rSAM_horseshoe"/>
</dbReference>
<feature type="domain" description="Radical SAM core" evidence="7">
    <location>
        <begin position="170"/>
        <end position="405"/>
    </location>
</feature>
<dbReference type="InterPro" id="IPR006158">
    <property type="entry name" value="Cobalamin-bd"/>
</dbReference>
<dbReference type="PROSITE" id="PS51332">
    <property type="entry name" value="B12_BINDING"/>
    <property type="match status" value="1"/>
</dbReference>
<keyword evidence="2" id="KW-0949">S-adenosyl-L-methionine</keyword>
<dbReference type="SUPFAM" id="SSF102114">
    <property type="entry name" value="Radical SAM enzymes"/>
    <property type="match status" value="1"/>
</dbReference>
<evidence type="ECO:0000313" key="9">
    <source>
        <dbReference type="Proteomes" id="UP000018439"/>
    </source>
</evidence>
<dbReference type="InterPro" id="IPR025288">
    <property type="entry name" value="DUF4080"/>
</dbReference>
<organism evidence="8 9">
    <name type="scientific">Bacteroides coprosuis DSM 18011</name>
    <dbReference type="NCBI Taxonomy" id="679937"/>
    <lineage>
        <taxon>Bacteria</taxon>
        <taxon>Pseudomonadati</taxon>
        <taxon>Bacteroidota</taxon>
        <taxon>Bacteroidia</taxon>
        <taxon>Bacteroidales</taxon>
        <taxon>Bacteroidaceae</taxon>
        <taxon>Bacteroides</taxon>
    </lineage>
</organism>
<dbReference type="PANTHER" id="PTHR43409:SF16">
    <property type="entry name" value="SLR0320 PROTEIN"/>
    <property type="match status" value="1"/>
</dbReference>
<dbReference type="Gene3D" id="3.40.50.280">
    <property type="entry name" value="Cobalamin-binding domain"/>
    <property type="match status" value="1"/>
</dbReference>
<dbReference type="OrthoDB" id="9801424at2"/>
<dbReference type="HOGENOM" id="CLU_021572_1_0_10"/>
<evidence type="ECO:0000256" key="3">
    <source>
        <dbReference type="ARBA" id="ARBA00022723"/>
    </source>
</evidence>
<dbReference type="GO" id="GO:0046872">
    <property type="term" value="F:metal ion binding"/>
    <property type="evidence" value="ECO:0007669"/>
    <property type="project" value="UniProtKB-KW"/>
</dbReference>
<dbReference type="InterPro" id="IPR007197">
    <property type="entry name" value="rSAM"/>
</dbReference>
<dbReference type="PROSITE" id="PS51918">
    <property type="entry name" value="RADICAL_SAM"/>
    <property type="match status" value="1"/>
</dbReference>